<dbReference type="OrthoDB" id="6410737at2759"/>
<keyword evidence="9 15" id="KW-0675">Receptor</keyword>
<reference evidence="15" key="1">
    <citation type="submission" date="2020-08" db="EMBL/GenBank/DDBJ databases">
        <title>Multicomponent nature underlies the extraordinary mechanical properties of spider dragline silk.</title>
        <authorList>
            <person name="Kono N."/>
            <person name="Nakamura H."/>
            <person name="Mori M."/>
            <person name="Yoshida Y."/>
            <person name="Ohtoshi R."/>
            <person name="Malay A.D."/>
            <person name="Moran D.A.P."/>
            <person name="Tomita M."/>
            <person name="Numata K."/>
            <person name="Arakawa K."/>
        </authorList>
    </citation>
    <scope>NUCLEOTIDE SEQUENCE</scope>
</reference>
<evidence type="ECO:0000259" key="14">
    <source>
        <dbReference type="SMART" id="SM00918"/>
    </source>
</evidence>
<feature type="transmembrane region" description="Helical" evidence="13">
    <location>
        <begin position="379"/>
        <end position="404"/>
    </location>
</feature>
<keyword evidence="5 13" id="KW-0812">Transmembrane</keyword>
<dbReference type="SMART" id="SM00918">
    <property type="entry name" value="Lig_chan-Glu_bd"/>
    <property type="match status" value="1"/>
</dbReference>
<dbReference type="EMBL" id="BMAV01006757">
    <property type="protein sequence ID" value="GFY49011.1"/>
    <property type="molecule type" value="Genomic_DNA"/>
</dbReference>
<dbReference type="GO" id="GO:0005886">
    <property type="term" value="C:plasma membrane"/>
    <property type="evidence" value="ECO:0007669"/>
    <property type="project" value="UniProtKB-SubCell"/>
</dbReference>
<feature type="transmembrane region" description="Helical" evidence="13">
    <location>
        <begin position="185"/>
        <end position="210"/>
    </location>
</feature>
<dbReference type="GO" id="GO:0015276">
    <property type="term" value="F:ligand-gated monoatomic ion channel activity"/>
    <property type="evidence" value="ECO:0007669"/>
    <property type="project" value="InterPro"/>
</dbReference>
<evidence type="ECO:0000256" key="5">
    <source>
        <dbReference type="ARBA" id="ARBA00022692"/>
    </source>
</evidence>
<comment type="caution">
    <text evidence="15">The sequence shown here is derived from an EMBL/GenBank/DDBJ whole genome shotgun (WGS) entry which is preliminary data.</text>
</comment>
<dbReference type="InterPro" id="IPR052192">
    <property type="entry name" value="Insect_Ionotropic_Sensory_Rcpt"/>
</dbReference>
<keyword evidence="8 13" id="KW-0472">Membrane</keyword>
<keyword evidence="4" id="KW-1003">Cell membrane</keyword>
<dbReference type="Pfam" id="PF00060">
    <property type="entry name" value="Lig_chan"/>
    <property type="match status" value="1"/>
</dbReference>
<evidence type="ECO:0000256" key="2">
    <source>
        <dbReference type="ARBA" id="ARBA00008685"/>
    </source>
</evidence>
<comment type="subcellular location">
    <subcellularLocation>
        <location evidence="1">Cell membrane</location>
        <topology evidence="1">Multi-pass membrane protein</topology>
    </subcellularLocation>
</comment>
<feature type="domain" description="Ionotropic glutamate receptor L-glutamate and glycine-binding" evidence="14">
    <location>
        <begin position="16"/>
        <end position="77"/>
    </location>
</feature>
<feature type="transmembrane region" description="Helical" evidence="13">
    <location>
        <begin position="130"/>
        <end position="150"/>
    </location>
</feature>
<organism evidence="15 16">
    <name type="scientific">Trichonephila inaurata madagascariensis</name>
    <dbReference type="NCBI Taxonomy" id="2747483"/>
    <lineage>
        <taxon>Eukaryota</taxon>
        <taxon>Metazoa</taxon>
        <taxon>Ecdysozoa</taxon>
        <taxon>Arthropoda</taxon>
        <taxon>Chelicerata</taxon>
        <taxon>Arachnida</taxon>
        <taxon>Araneae</taxon>
        <taxon>Araneomorphae</taxon>
        <taxon>Entelegynae</taxon>
        <taxon>Araneoidea</taxon>
        <taxon>Nephilidae</taxon>
        <taxon>Trichonephila</taxon>
        <taxon>Trichonephila inaurata</taxon>
    </lineage>
</organism>
<name>A0A8X6XA37_9ARAC</name>
<keyword evidence="16" id="KW-1185">Reference proteome</keyword>
<evidence type="ECO:0000256" key="13">
    <source>
        <dbReference type="SAM" id="Phobius"/>
    </source>
</evidence>
<evidence type="ECO:0000256" key="6">
    <source>
        <dbReference type="ARBA" id="ARBA00022989"/>
    </source>
</evidence>
<accession>A0A8X6XA37</accession>
<dbReference type="Proteomes" id="UP000886998">
    <property type="component" value="Unassembled WGS sequence"/>
</dbReference>
<comment type="similarity">
    <text evidence="2">Belongs to the glutamate-gated ion channel (TC 1.A.10.1) family.</text>
</comment>
<evidence type="ECO:0000256" key="9">
    <source>
        <dbReference type="ARBA" id="ARBA00023170"/>
    </source>
</evidence>
<evidence type="ECO:0000256" key="8">
    <source>
        <dbReference type="ARBA" id="ARBA00023136"/>
    </source>
</evidence>
<protein>
    <submittedName>
        <fullName evidence="15">Glutamate receptor ionotropic, delta-1</fullName>
    </submittedName>
</protein>
<dbReference type="Gene3D" id="1.10.287.70">
    <property type="match status" value="1"/>
</dbReference>
<keyword evidence="3" id="KW-0813">Transport</keyword>
<keyword evidence="11" id="KW-1071">Ligand-gated ion channel</keyword>
<dbReference type="Gene3D" id="3.40.190.10">
    <property type="entry name" value="Periplasmic binding protein-like II"/>
    <property type="match status" value="1"/>
</dbReference>
<keyword evidence="12" id="KW-0407">Ion channel</keyword>
<keyword evidence="7" id="KW-0406">Ion transport</keyword>
<dbReference type="PANTHER" id="PTHR42643">
    <property type="entry name" value="IONOTROPIC RECEPTOR 20A-RELATED"/>
    <property type="match status" value="1"/>
</dbReference>
<dbReference type="GO" id="GO:0050906">
    <property type="term" value="P:detection of stimulus involved in sensory perception"/>
    <property type="evidence" value="ECO:0007669"/>
    <property type="project" value="UniProtKB-ARBA"/>
</dbReference>
<dbReference type="Pfam" id="PF10613">
    <property type="entry name" value="Lig_chan-Glu_bd"/>
    <property type="match status" value="1"/>
</dbReference>
<gene>
    <name evidence="15" type="primary">GRID1_13</name>
    <name evidence="15" type="ORF">TNIN_367371</name>
</gene>
<evidence type="ECO:0000256" key="10">
    <source>
        <dbReference type="ARBA" id="ARBA00023180"/>
    </source>
</evidence>
<evidence type="ECO:0000313" key="16">
    <source>
        <dbReference type="Proteomes" id="UP000886998"/>
    </source>
</evidence>
<keyword evidence="10" id="KW-0325">Glycoprotein</keyword>
<evidence type="ECO:0000313" key="15">
    <source>
        <dbReference type="EMBL" id="GFY49011.1"/>
    </source>
</evidence>
<evidence type="ECO:0000256" key="12">
    <source>
        <dbReference type="ARBA" id="ARBA00023303"/>
    </source>
</evidence>
<evidence type="ECO:0000256" key="11">
    <source>
        <dbReference type="ARBA" id="ARBA00023286"/>
    </source>
</evidence>
<dbReference type="SUPFAM" id="SSF53850">
    <property type="entry name" value="Periplasmic binding protein-like II"/>
    <property type="match status" value="1"/>
</dbReference>
<dbReference type="InterPro" id="IPR019594">
    <property type="entry name" value="Glu/Gly-bd"/>
</dbReference>
<dbReference type="PANTHER" id="PTHR42643:SF38">
    <property type="entry name" value="IONOTROPIC RECEPTOR 100A"/>
    <property type="match status" value="1"/>
</dbReference>
<keyword evidence="6 13" id="KW-1133">Transmembrane helix</keyword>
<dbReference type="InterPro" id="IPR001320">
    <property type="entry name" value="Iontro_rcpt_C"/>
</dbReference>
<sequence>MKFPSEVSVAFLPSKHMFEVNVSDDGKVELSGIEGKFLNLISSILKFKFHLANPPYRDWGRIDETGNWTGLMGMVHRKEVDFALSTLTITEDRMEAVHFTTPYTIEDVTFLVEKPGLVYNGVNIFQPFDFFTWICVLMVLIFSPGLCWIFLNSKHSYIKLFFNFFGFLLRQPASINTNSVKIKLLISPWCFFTLVVSCIYSSIIFSYMTLPLHQKGIHNFRELSEAVKRGSYRCLAEKGTTITKYMVSDDAEYLKFLGESIETNKWFFYMSDTGIRDINMRNTAILNVHFKLEMIIGLKGIADSFQISKDVFASWKLALAVRKDFCCRKKLNKVISRVWNSGLFHKIKSDEWFKLSLSVSKSDEVKTMRQKIKINDIQSLLVALCVGYILSSCVCIGEIIYFHIKRVYFND</sequence>
<evidence type="ECO:0000256" key="7">
    <source>
        <dbReference type="ARBA" id="ARBA00023065"/>
    </source>
</evidence>
<evidence type="ECO:0000256" key="3">
    <source>
        <dbReference type="ARBA" id="ARBA00022448"/>
    </source>
</evidence>
<dbReference type="AlphaFoldDB" id="A0A8X6XA37"/>
<evidence type="ECO:0000256" key="4">
    <source>
        <dbReference type="ARBA" id="ARBA00022475"/>
    </source>
</evidence>
<proteinExistence type="inferred from homology"/>
<evidence type="ECO:0000256" key="1">
    <source>
        <dbReference type="ARBA" id="ARBA00004651"/>
    </source>
</evidence>